<dbReference type="PROSITE" id="PS00893">
    <property type="entry name" value="NUDIX_BOX"/>
    <property type="match status" value="1"/>
</dbReference>
<organism evidence="4 5">
    <name type="scientific">Kitasatospora xanthocidica</name>
    <dbReference type="NCBI Taxonomy" id="83382"/>
    <lineage>
        <taxon>Bacteria</taxon>
        <taxon>Bacillati</taxon>
        <taxon>Actinomycetota</taxon>
        <taxon>Actinomycetes</taxon>
        <taxon>Kitasatosporales</taxon>
        <taxon>Streptomycetaceae</taxon>
        <taxon>Kitasatospora</taxon>
    </lineage>
</organism>
<dbReference type="InterPro" id="IPR015797">
    <property type="entry name" value="NUDIX_hydrolase-like_dom_sf"/>
</dbReference>
<dbReference type="CDD" id="cd02883">
    <property type="entry name" value="NUDIX_Hydrolase"/>
    <property type="match status" value="1"/>
</dbReference>
<dbReference type="SUPFAM" id="SSF55811">
    <property type="entry name" value="Nudix"/>
    <property type="match status" value="1"/>
</dbReference>
<evidence type="ECO:0000313" key="4">
    <source>
        <dbReference type="EMBL" id="RGD58294.1"/>
    </source>
</evidence>
<dbReference type="Proteomes" id="UP000263377">
    <property type="component" value="Unassembled WGS sequence"/>
</dbReference>
<dbReference type="Pfam" id="PF00293">
    <property type="entry name" value="NUDIX"/>
    <property type="match status" value="1"/>
</dbReference>
<comment type="caution">
    <text evidence="4">The sequence shown here is derived from an EMBL/GenBank/DDBJ whole genome shotgun (WGS) entry which is preliminary data.</text>
</comment>
<dbReference type="PANTHER" id="PTHR43046:SF14">
    <property type="entry name" value="MUTT_NUDIX FAMILY PROTEIN"/>
    <property type="match status" value="1"/>
</dbReference>
<dbReference type="InterPro" id="IPR000086">
    <property type="entry name" value="NUDIX_hydrolase_dom"/>
</dbReference>
<gene>
    <name evidence="4" type="ORF">DR950_11280</name>
</gene>
<sequence>MNIETLRPAPDTYAEYCVLCRGGPVTWTTAGGRREVRCGNCGGRSARAIVIDPGISWWSAEDGEYWHETAAVFVRDPADRFLLFQRVAFPYALTVPAGHVDRDEDPADAAARELREEVGLTAGDRLRFVATFPIPGDSCRRGSDAHVWHVYLLTVPDGGRVTVNEEGEAPRWLTLDEALAADLTHAVRQVVTTCTEQLLDG</sequence>
<comment type="cofactor">
    <cofactor evidence="1">
        <name>Mg(2+)</name>
        <dbReference type="ChEBI" id="CHEBI:18420"/>
    </cofactor>
</comment>
<dbReference type="GO" id="GO:0016787">
    <property type="term" value="F:hydrolase activity"/>
    <property type="evidence" value="ECO:0007669"/>
    <property type="project" value="UniProtKB-KW"/>
</dbReference>
<evidence type="ECO:0000256" key="2">
    <source>
        <dbReference type="ARBA" id="ARBA00022801"/>
    </source>
</evidence>
<accession>A0A372ZRZ9</accession>
<keyword evidence="2 4" id="KW-0378">Hydrolase</keyword>
<proteinExistence type="predicted"/>
<protein>
    <submittedName>
        <fullName evidence="4">NUDIX hydrolase</fullName>
    </submittedName>
</protein>
<dbReference type="EMBL" id="QVIG01000001">
    <property type="protein sequence ID" value="RGD58294.1"/>
    <property type="molecule type" value="Genomic_DNA"/>
</dbReference>
<evidence type="ECO:0000259" key="3">
    <source>
        <dbReference type="PROSITE" id="PS51462"/>
    </source>
</evidence>
<name>A0A372ZRZ9_9ACTN</name>
<dbReference type="PROSITE" id="PS51462">
    <property type="entry name" value="NUDIX"/>
    <property type="match status" value="1"/>
</dbReference>
<dbReference type="InterPro" id="IPR020084">
    <property type="entry name" value="NUDIX_hydrolase_CS"/>
</dbReference>
<feature type="domain" description="Nudix hydrolase" evidence="3">
    <location>
        <begin position="65"/>
        <end position="196"/>
    </location>
</feature>
<reference evidence="4 5" key="1">
    <citation type="submission" date="2018-08" db="EMBL/GenBank/DDBJ databases">
        <title>Diversity &amp; Physiological Properties of Lignin-Decomposing Actinobacteria from Soil.</title>
        <authorList>
            <person name="Roh S.G."/>
            <person name="Kim S.B."/>
        </authorList>
    </citation>
    <scope>NUCLEOTIDE SEQUENCE [LARGE SCALE GENOMIC DNA]</scope>
    <source>
        <strain evidence="4 5">MMS17-GH009</strain>
    </source>
</reference>
<dbReference type="AlphaFoldDB" id="A0A372ZRZ9"/>
<dbReference type="Gene3D" id="3.90.79.10">
    <property type="entry name" value="Nucleoside Triphosphate Pyrophosphohydrolase"/>
    <property type="match status" value="1"/>
</dbReference>
<evidence type="ECO:0000313" key="5">
    <source>
        <dbReference type="Proteomes" id="UP000263377"/>
    </source>
</evidence>
<evidence type="ECO:0000256" key="1">
    <source>
        <dbReference type="ARBA" id="ARBA00001946"/>
    </source>
</evidence>
<keyword evidence="5" id="KW-1185">Reference proteome</keyword>
<dbReference type="PANTHER" id="PTHR43046">
    <property type="entry name" value="GDP-MANNOSE MANNOSYL HYDROLASE"/>
    <property type="match status" value="1"/>
</dbReference>
<dbReference type="RefSeq" id="WP_049655841.1">
    <property type="nucleotide sequence ID" value="NZ_QVIG01000001.1"/>
</dbReference>